<accession>A0ABN2BFL9</accession>
<protein>
    <submittedName>
        <fullName evidence="1">Uncharacterized protein</fullName>
    </submittedName>
</protein>
<evidence type="ECO:0000313" key="2">
    <source>
        <dbReference type="Proteomes" id="UP001501470"/>
    </source>
</evidence>
<comment type="caution">
    <text evidence="1">The sequence shown here is derived from an EMBL/GenBank/DDBJ whole genome shotgun (WGS) entry which is preliminary data.</text>
</comment>
<dbReference type="EMBL" id="BAAAQD010000015">
    <property type="protein sequence ID" value="GAA1538820.1"/>
    <property type="molecule type" value="Genomic_DNA"/>
</dbReference>
<name>A0ABN2BFL9_9ACTN</name>
<sequence>MTTLRQLLQRFRPAGPPGAAGQAAVPADRVARAEEELRPVFSLLAAADAEAAAIRAEAEAAAAQRRRRAGVAAQRIVAAAHARAQQARAEAFAVARADTAHAMETVMDEAQRTAEALRARAWDRLDIAAPSIVSAALDEVYGAGRGPGTP</sequence>
<keyword evidence="2" id="KW-1185">Reference proteome</keyword>
<proteinExistence type="predicted"/>
<organism evidence="1 2">
    <name type="scientific">Dactylosporangium maewongense</name>
    <dbReference type="NCBI Taxonomy" id="634393"/>
    <lineage>
        <taxon>Bacteria</taxon>
        <taxon>Bacillati</taxon>
        <taxon>Actinomycetota</taxon>
        <taxon>Actinomycetes</taxon>
        <taxon>Micromonosporales</taxon>
        <taxon>Micromonosporaceae</taxon>
        <taxon>Dactylosporangium</taxon>
    </lineage>
</organism>
<dbReference type="RefSeq" id="WP_344506370.1">
    <property type="nucleotide sequence ID" value="NZ_BAAAQD010000015.1"/>
</dbReference>
<reference evidence="1 2" key="1">
    <citation type="journal article" date="2019" name="Int. J. Syst. Evol. Microbiol.">
        <title>The Global Catalogue of Microorganisms (GCM) 10K type strain sequencing project: providing services to taxonomists for standard genome sequencing and annotation.</title>
        <authorList>
            <consortium name="The Broad Institute Genomics Platform"/>
            <consortium name="The Broad Institute Genome Sequencing Center for Infectious Disease"/>
            <person name="Wu L."/>
            <person name="Ma J."/>
        </authorList>
    </citation>
    <scope>NUCLEOTIDE SEQUENCE [LARGE SCALE GENOMIC DNA]</scope>
    <source>
        <strain evidence="1 2">JCM 15933</strain>
    </source>
</reference>
<gene>
    <name evidence="1" type="ORF">GCM10009827_067530</name>
</gene>
<evidence type="ECO:0000313" key="1">
    <source>
        <dbReference type="EMBL" id="GAA1538820.1"/>
    </source>
</evidence>
<dbReference type="Proteomes" id="UP001501470">
    <property type="component" value="Unassembled WGS sequence"/>
</dbReference>